<evidence type="ECO:0000313" key="5">
    <source>
        <dbReference type="Proteomes" id="UP000588112"/>
    </source>
</evidence>
<feature type="compositionally biased region" description="Basic and acidic residues" evidence="1">
    <location>
        <begin position="26"/>
        <end position="35"/>
    </location>
</feature>
<keyword evidence="5" id="KW-1185">Reference proteome</keyword>
<dbReference type="EMBL" id="JACHBR010000001">
    <property type="protein sequence ID" value="MBB5627912.1"/>
    <property type="molecule type" value="Genomic_DNA"/>
</dbReference>
<keyword evidence="2" id="KW-0812">Transmembrane</keyword>
<dbReference type="AlphaFoldDB" id="A0A7W8Z5L7"/>
<dbReference type="SUPFAM" id="SSF55469">
    <property type="entry name" value="FMN-dependent nitroreductase-like"/>
    <property type="match status" value="1"/>
</dbReference>
<evidence type="ECO:0000259" key="3">
    <source>
        <dbReference type="Pfam" id="PF00881"/>
    </source>
</evidence>
<proteinExistence type="predicted"/>
<keyword evidence="2" id="KW-1133">Transmembrane helix</keyword>
<protein>
    <recommendedName>
        <fullName evidence="3">Nitroreductase domain-containing protein</fullName>
    </recommendedName>
</protein>
<feature type="region of interest" description="Disordered" evidence="1">
    <location>
        <begin position="14"/>
        <end position="35"/>
    </location>
</feature>
<feature type="domain" description="Nitroreductase" evidence="3">
    <location>
        <begin position="56"/>
        <end position="214"/>
    </location>
</feature>
<keyword evidence="2" id="KW-0472">Membrane</keyword>
<sequence length="251" mass="26420">MSGPLDLATELMTSFSAPPPARAGQVRRDRPDRAGLGDTITFPVTGHPRSDLLSTLRRRHSTRFYSGEAVDARLLADVLARGLVDDADSWAAEHECCPLSLDVVAFRVDGLESGMYALDPLALSFTALAPLPPREALRDMTIQSEFCDSAAIITVTGDLEHAAETHGGHGYRMLMTRAGAAAYAAWLEAVACGLVGTVFAGFIPSSVRVPLHCDGSSRHQLFALALGTPAGANPEIGAGGTAAGHDASERR</sequence>
<dbReference type="Pfam" id="PF00881">
    <property type="entry name" value="Nitroreductase"/>
    <property type="match status" value="1"/>
</dbReference>
<reference evidence="4 5" key="1">
    <citation type="submission" date="2020-08" db="EMBL/GenBank/DDBJ databases">
        <title>Sequencing the genomes of 1000 actinobacteria strains.</title>
        <authorList>
            <person name="Klenk H.-P."/>
        </authorList>
    </citation>
    <scope>NUCLEOTIDE SEQUENCE [LARGE SCALE GENOMIC DNA]</scope>
    <source>
        <strain evidence="4 5">DSM 45790</strain>
    </source>
</reference>
<dbReference type="Gene3D" id="3.40.109.10">
    <property type="entry name" value="NADH Oxidase"/>
    <property type="match status" value="1"/>
</dbReference>
<organism evidence="4 5">
    <name type="scientific">Sphaerisporangium krabiense</name>
    <dbReference type="NCBI Taxonomy" id="763782"/>
    <lineage>
        <taxon>Bacteria</taxon>
        <taxon>Bacillati</taxon>
        <taxon>Actinomycetota</taxon>
        <taxon>Actinomycetes</taxon>
        <taxon>Streptosporangiales</taxon>
        <taxon>Streptosporangiaceae</taxon>
        <taxon>Sphaerisporangium</taxon>
    </lineage>
</organism>
<feature type="transmembrane region" description="Helical" evidence="2">
    <location>
        <begin position="180"/>
        <end position="203"/>
    </location>
</feature>
<dbReference type="InterPro" id="IPR029479">
    <property type="entry name" value="Nitroreductase"/>
</dbReference>
<dbReference type="InterPro" id="IPR000415">
    <property type="entry name" value="Nitroreductase-like"/>
</dbReference>
<evidence type="ECO:0000313" key="4">
    <source>
        <dbReference type="EMBL" id="MBB5627912.1"/>
    </source>
</evidence>
<dbReference type="RefSeq" id="WP_184612504.1">
    <property type="nucleotide sequence ID" value="NZ_BOOS01000015.1"/>
</dbReference>
<accession>A0A7W8Z5L7</accession>
<dbReference type="GO" id="GO:0016491">
    <property type="term" value="F:oxidoreductase activity"/>
    <property type="evidence" value="ECO:0007669"/>
    <property type="project" value="InterPro"/>
</dbReference>
<name>A0A7W8Z5L7_9ACTN</name>
<comment type="caution">
    <text evidence="4">The sequence shown here is derived from an EMBL/GenBank/DDBJ whole genome shotgun (WGS) entry which is preliminary data.</text>
</comment>
<dbReference type="Proteomes" id="UP000588112">
    <property type="component" value="Unassembled WGS sequence"/>
</dbReference>
<gene>
    <name evidence="4" type="ORF">BJ981_003611</name>
</gene>
<evidence type="ECO:0000256" key="1">
    <source>
        <dbReference type="SAM" id="MobiDB-lite"/>
    </source>
</evidence>
<evidence type="ECO:0000256" key="2">
    <source>
        <dbReference type="SAM" id="Phobius"/>
    </source>
</evidence>